<dbReference type="InterPro" id="IPR021317">
    <property type="entry name" value="DUF2917"/>
</dbReference>
<dbReference type="Pfam" id="PF11142">
    <property type="entry name" value="DUF2917"/>
    <property type="match status" value="1"/>
</dbReference>
<dbReference type="Proteomes" id="UP000574067">
    <property type="component" value="Unassembled WGS sequence"/>
</dbReference>
<evidence type="ECO:0000313" key="2">
    <source>
        <dbReference type="Proteomes" id="UP000574067"/>
    </source>
</evidence>
<protein>
    <submittedName>
        <fullName evidence="1">DUF2917 domain-containing protein</fullName>
    </submittedName>
</protein>
<keyword evidence="2" id="KW-1185">Reference proteome</keyword>
<gene>
    <name evidence="1" type="ORF">HHL10_21985</name>
</gene>
<name>A0A848FDX4_9BURK</name>
<dbReference type="InterPro" id="IPR011051">
    <property type="entry name" value="RmlC_Cupin_sf"/>
</dbReference>
<comment type="caution">
    <text evidence="1">The sequence shown here is derived from an EMBL/GenBank/DDBJ whole genome shotgun (WGS) entry which is preliminary data.</text>
</comment>
<evidence type="ECO:0000313" key="1">
    <source>
        <dbReference type="EMBL" id="NML17644.1"/>
    </source>
</evidence>
<sequence>MDTTSTFDLAPGSALGLSHAAGRELLVFSGRLWVTCDGGSQDLFLSAGDRLRLGPGAVIECDSPGAARLQLLPAHGRLWWAAALTARALARLALRLQGVQLAPAPRRV</sequence>
<dbReference type="RefSeq" id="WP_169162543.1">
    <property type="nucleotide sequence ID" value="NZ_JABBFW010000020.1"/>
</dbReference>
<proteinExistence type="predicted"/>
<reference evidence="1 2" key="1">
    <citation type="submission" date="2020-04" db="EMBL/GenBank/DDBJ databases">
        <title>Azohydromonas sp. isolated from soil.</title>
        <authorList>
            <person name="Dahal R.H."/>
        </authorList>
    </citation>
    <scope>NUCLEOTIDE SEQUENCE [LARGE SCALE GENOMIC DNA]</scope>
    <source>
        <strain evidence="1 2">G-1-1-14</strain>
    </source>
</reference>
<organism evidence="1 2">
    <name type="scientific">Azohydromonas caseinilytica</name>
    <dbReference type="NCBI Taxonomy" id="2728836"/>
    <lineage>
        <taxon>Bacteria</taxon>
        <taxon>Pseudomonadati</taxon>
        <taxon>Pseudomonadota</taxon>
        <taxon>Betaproteobacteria</taxon>
        <taxon>Burkholderiales</taxon>
        <taxon>Sphaerotilaceae</taxon>
        <taxon>Azohydromonas</taxon>
    </lineage>
</organism>
<dbReference type="AlphaFoldDB" id="A0A848FDX4"/>
<dbReference type="EMBL" id="JABBFW010000020">
    <property type="protein sequence ID" value="NML17644.1"/>
    <property type="molecule type" value="Genomic_DNA"/>
</dbReference>
<dbReference type="SUPFAM" id="SSF51182">
    <property type="entry name" value="RmlC-like cupins"/>
    <property type="match status" value="1"/>
</dbReference>
<accession>A0A848FDX4</accession>